<dbReference type="Gene3D" id="3.40.50.10350">
    <property type="entry name" value="Glycerate kinase, domain 1"/>
    <property type="match status" value="1"/>
</dbReference>
<dbReference type="GO" id="GO:0031388">
    <property type="term" value="P:organic acid phosphorylation"/>
    <property type="evidence" value="ECO:0007669"/>
    <property type="project" value="InterPro"/>
</dbReference>
<organism evidence="1">
    <name type="scientific">Tanacetum cinerariifolium</name>
    <name type="common">Dalmatian daisy</name>
    <name type="synonym">Chrysanthemum cinerariifolium</name>
    <dbReference type="NCBI Taxonomy" id="118510"/>
    <lineage>
        <taxon>Eukaryota</taxon>
        <taxon>Viridiplantae</taxon>
        <taxon>Streptophyta</taxon>
        <taxon>Embryophyta</taxon>
        <taxon>Tracheophyta</taxon>
        <taxon>Spermatophyta</taxon>
        <taxon>Magnoliopsida</taxon>
        <taxon>eudicotyledons</taxon>
        <taxon>Gunneridae</taxon>
        <taxon>Pentapetalae</taxon>
        <taxon>asterids</taxon>
        <taxon>campanulids</taxon>
        <taxon>Asterales</taxon>
        <taxon>Asteraceae</taxon>
        <taxon>Asteroideae</taxon>
        <taxon>Anthemideae</taxon>
        <taxon>Anthemidinae</taxon>
        <taxon>Tanacetum</taxon>
    </lineage>
</organism>
<name>A0A699XIH0_TANCI</name>
<dbReference type="PANTHER" id="PTHR21599:SF0">
    <property type="entry name" value="GLYCERATE KINASE"/>
    <property type="match status" value="1"/>
</dbReference>
<dbReference type="AlphaFoldDB" id="A0A699XIH0"/>
<sequence>GHTLRILIAPSGFKESLGPEHVADAIEAGCRKVLDDRSVIIQKLPLHDGGEGFARALVAAHGGRISNETVTGPI</sequence>
<comment type="caution">
    <text evidence="1">The sequence shown here is derived from an EMBL/GenBank/DDBJ whole genome shotgun (WGS) entry which is preliminary data.</text>
</comment>
<dbReference type="SUPFAM" id="SSF110738">
    <property type="entry name" value="Glycerate kinase I"/>
    <property type="match status" value="1"/>
</dbReference>
<proteinExistence type="predicted"/>
<dbReference type="InterPro" id="IPR018197">
    <property type="entry name" value="Glycerate_kinase_RE-like"/>
</dbReference>
<feature type="non-terminal residue" evidence="1">
    <location>
        <position position="1"/>
    </location>
</feature>
<dbReference type="GO" id="GO:0008887">
    <property type="term" value="F:glycerate kinase activity"/>
    <property type="evidence" value="ECO:0007669"/>
    <property type="project" value="InterPro"/>
</dbReference>
<dbReference type="PANTHER" id="PTHR21599">
    <property type="entry name" value="GLYCERATE KINASE"/>
    <property type="match status" value="1"/>
</dbReference>
<feature type="non-terminal residue" evidence="1">
    <location>
        <position position="74"/>
    </location>
</feature>
<dbReference type="Pfam" id="PF02595">
    <property type="entry name" value="Gly_kinase"/>
    <property type="match status" value="1"/>
</dbReference>
<dbReference type="InterPro" id="IPR004381">
    <property type="entry name" value="Glycerate_kinase"/>
</dbReference>
<dbReference type="InterPro" id="IPR036129">
    <property type="entry name" value="Glycerate_kinase_sf"/>
</dbReference>
<gene>
    <name evidence="1" type="ORF">Tci_931548</name>
</gene>
<evidence type="ECO:0000313" key="1">
    <source>
        <dbReference type="EMBL" id="GFD59579.1"/>
    </source>
</evidence>
<reference evidence="1" key="1">
    <citation type="journal article" date="2019" name="Sci. Rep.">
        <title>Draft genome of Tanacetum cinerariifolium, the natural source of mosquito coil.</title>
        <authorList>
            <person name="Yamashiro T."/>
            <person name="Shiraishi A."/>
            <person name="Satake H."/>
            <person name="Nakayama K."/>
        </authorList>
    </citation>
    <scope>NUCLEOTIDE SEQUENCE</scope>
</reference>
<protein>
    <recommendedName>
        <fullName evidence="2">Glycerate kinase</fullName>
    </recommendedName>
</protein>
<accession>A0A699XIH0</accession>
<evidence type="ECO:0008006" key="2">
    <source>
        <dbReference type="Google" id="ProtNLM"/>
    </source>
</evidence>
<dbReference type="EMBL" id="BKCJ011866835">
    <property type="protein sequence ID" value="GFD59579.1"/>
    <property type="molecule type" value="Genomic_DNA"/>
</dbReference>